<protein>
    <recommendedName>
        <fullName evidence="1">Putative restriction endonuclease domain-containing protein</fullName>
    </recommendedName>
</protein>
<name>K9YY66_DACS8</name>
<dbReference type="SUPFAM" id="SSF52980">
    <property type="entry name" value="Restriction endonuclease-like"/>
    <property type="match status" value="1"/>
</dbReference>
<feature type="domain" description="Putative restriction endonuclease" evidence="1">
    <location>
        <begin position="15"/>
        <end position="189"/>
    </location>
</feature>
<evidence type="ECO:0000313" key="2">
    <source>
        <dbReference type="EMBL" id="AFZ51240.1"/>
    </source>
</evidence>
<dbReference type="eggNOG" id="COG4636">
    <property type="taxonomic scope" value="Bacteria"/>
</dbReference>
<organism evidence="2 3">
    <name type="scientific">Dactylococcopsis salina (strain PCC 8305)</name>
    <name type="common">Myxobactron salinum</name>
    <dbReference type="NCBI Taxonomy" id="13035"/>
    <lineage>
        <taxon>Bacteria</taxon>
        <taxon>Bacillati</taxon>
        <taxon>Cyanobacteriota</taxon>
        <taxon>Cyanophyceae</taxon>
        <taxon>Nodosilineales</taxon>
        <taxon>Cymatolegaceae</taxon>
        <taxon>Dactylococcopsis</taxon>
    </lineage>
</organism>
<evidence type="ECO:0000259" key="1">
    <source>
        <dbReference type="Pfam" id="PF05685"/>
    </source>
</evidence>
<sequence>MTMQSISNQSQLFTLEEFLAYDDGSDQRYELVDGELIEMPTESPENCKLAKFLMLELAKFISIALINLKDLEVTVTGKRATVRLPDLAVLTEEAYQALMGNSRNIITEDMPPPALVVEIVSPGQESRDRDYRYKHTEYAARGITEYWIIDRETQKVTVCLWVNGKYEDTVYTGDTPLKSTVIPEFNLSASQILRFAEN</sequence>
<dbReference type="EMBL" id="CP003944">
    <property type="protein sequence ID" value="AFZ51240.1"/>
    <property type="molecule type" value="Genomic_DNA"/>
</dbReference>
<evidence type="ECO:0000313" key="3">
    <source>
        <dbReference type="Proteomes" id="UP000010482"/>
    </source>
</evidence>
<accession>K9YY66</accession>
<gene>
    <name evidence="2" type="ORF">Dacsa_2661</name>
</gene>
<keyword evidence="3" id="KW-1185">Reference proteome</keyword>
<dbReference type="PANTHER" id="PTHR34107">
    <property type="entry name" value="SLL0198 PROTEIN-RELATED"/>
    <property type="match status" value="1"/>
</dbReference>
<dbReference type="Gene3D" id="3.90.1570.10">
    <property type="entry name" value="tt1808, chain A"/>
    <property type="match status" value="1"/>
</dbReference>
<dbReference type="OrthoDB" id="428427at2"/>
<dbReference type="PANTHER" id="PTHR34107:SF2">
    <property type="entry name" value="SLL0888 PROTEIN"/>
    <property type="match status" value="1"/>
</dbReference>
<dbReference type="InterPro" id="IPR011335">
    <property type="entry name" value="Restrct_endonuc-II-like"/>
</dbReference>
<reference evidence="2" key="1">
    <citation type="submission" date="2012-04" db="EMBL/GenBank/DDBJ databases">
        <title>Finished genome of Dactylococcopsis salina PCC 8305.</title>
        <authorList>
            <consortium name="US DOE Joint Genome Institute"/>
            <person name="Gugger M."/>
            <person name="Coursin T."/>
            <person name="Rippka R."/>
            <person name="Tandeau De Marsac N."/>
            <person name="Huntemann M."/>
            <person name="Wei C.-L."/>
            <person name="Han J."/>
            <person name="Detter J.C."/>
            <person name="Han C."/>
            <person name="Tapia R."/>
            <person name="Daligault H."/>
            <person name="Chen A."/>
            <person name="Krypides N."/>
            <person name="Mavromatis K."/>
            <person name="Markowitz V."/>
            <person name="Szeto E."/>
            <person name="Ivanova N."/>
            <person name="Ovchinnikova G."/>
            <person name="Pagani I."/>
            <person name="Pati A."/>
            <person name="Goodwin L."/>
            <person name="Peters L."/>
            <person name="Pitluck S."/>
            <person name="Woyke T."/>
            <person name="Kerfeld C."/>
        </authorList>
    </citation>
    <scope>NUCLEOTIDE SEQUENCE [LARGE SCALE GENOMIC DNA]</scope>
    <source>
        <strain evidence="2">PCC 8305</strain>
    </source>
</reference>
<dbReference type="AlphaFoldDB" id="K9YY66"/>
<dbReference type="PATRIC" id="fig|13035.3.peg.3037"/>
<dbReference type="InterPro" id="IPR008538">
    <property type="entry name" value="Uma2"/>
</dbReference>
<dbReference type="RefSeq" id="WP_015230229.1">
    <property type="nucleotide sequence ID" value="NC_019780.1"/>
</dbReference>
<dbReference type="CDD" id="cd06260">
    <property type="entry name" value="DUF820-like"/>
    <property type="match status" value="1"/>
</dbReference>
<dbReference type="InterPro" id="IPR012296">
    <property type="entry name" value="Nuclease_put_TT1808"/>
</dbReference>
<dbReference type="HOGENOM" id="CLU_076312_5_1_3"/>
<dbReference type="KEGG" id="dsl:Dacsa_2661"/>
<dbReference type="Pfam" id="PF05685">
    <property type="entry name" value="Uma2"/>
    <property type="match status" value="1"/>
</dbReference>
<dbReference type="STRING" id="13035.Dacsa_2661"/>
<dbReference type="Proteomes" id="UP000010482">
    <property type="component" value="Chromosome"/>
</dbReference>
<proteinExistence type="predicted"/>